<dbReference type="AlphaFoldDB" id="A0A7S4G9S8"/>
<organism evidence="1">
    <name type="scientific">Eutreptiella gymnastica</name>
    <dbReference type="NCBI Taxonomy" id="73025"/>
    <lineage>
        <taxon>Eukaryota</taxon>
        <taxon>Discoba</taxon>
        <taxon>Euglenozoa</taxon>
        <taxon>Euglenida</taxon>
        <taxon>Spirocuta</taxon>
        <taxon>Euglenophyceae</taxon>
        <taxon>Eutreptiales</taxon>
        <taxon>Eutreptiaceae</taxon>
        <taxon>Eutreptiella</taxon>
    </lineage>
</organism>
<dbReference type="EMBL" id="HBJA01119366">
    <property type="protein sequence ID" value="CAE0829809.1"/>
    <property type="molecule type" value="Transcribed_RNA"/>
</dbReference>
<name>A0A7S4G9S8_9EUGL</name>
<gene>
    <name evidence="1" type="ORF">EGYM00163_LOCUS41087</name>
</gene>
<reference evidence="1" key="1">
    <citation type="submission" date="2021-01" db="EMBL/GenBank/DDBJ databases">
        <authorList>
            <person name="Corre E."/>
            <person name="Pelletier E."/>
            <person name="Niang G."/>
            <person name="Scheremetjew M."/>
            <person name="Finn R."/>
            <person name="Kale V."/>
            <person name="Holt S."/>
            <person name="Cochrane G."/>
            <person name="Meng A."/>
            <person name="Brown T."/>
            <person name="Cohen L."/>
        </authorList>
    </citation>
    <scope>NUCLEOTIDE SEQUENCE</scope>
    <source>
        <strain evidence="1">CCMP1594</strain>
    </source>
</reference>
<accession>A0A7S4G9S8</accession>
<protein>
    <submittedName>
        <fullName evidence="1">Uncharacterized protein</fullName>
    </submittedName>
</protein>
<sequence>MYWGGQYCGQRCCLQHPLWDVVASDVRERPQYRGRRTMKATLVPPRDKQRRTLRGSASKVQVTKSVCVCRGCLCVMPWQVRATGAQQQHAENCRYGRGLQMPERLRGLALPAAAGRRRRGVQ</sequence>
<evidence type="ECO:0000313" key="1">
    <source>
        <dbReference type="EMBL" id="CAE0829809.1"/>
    </source>
</evidence>
<proteinExistence type="predicted"/>